<proteinExistence type="predicted"/>
<reference evidence="1" key="1">
    <citation type="journal article" date="2015" name="Nature">
        <title>Complex archaea that bridge the gap between prokaryotes and eukaryotes.</title>
        <authorList>
            <person name="Spang A."/>
            <person name="Saw J.H."/>
            <person name="Jorgensen S.L."/>
            <person name="Zaremba-Niedzwiedzka K."/>
            <person name="Martijn J."/>
            <person name="Lind A.E."/>
            <person name="van Eijk R."/>
            <person name="Schleper C."/>
            <person name="Guy L."/>
            <person name="Ettema T.J."/>
        </authorList>
    </citation>
    <scope>NUCLEOTIDE SEQUENCE</scope>
</reference>
<protein>
    <submittedName>
        <fullName evidence="1">Uncharacterized protein</fullName>
    </submittedName>
</protein>
<gene>
    <name evidence="1" type="ORF">LCGC14_1826290</name>
</gene>
<name>A0A0F9JGZ2_9ZZZZ</name>
<dbReference type="EMBL" id="LAZR01017966">
    <property type="protein sequence ID" value="KKL98247.1"/>
    <property type="molecule type" value="Genomic_DNA"/>
</dbReference>
<dbReference type="AlphaFoldDB" id="A0A0F9JGZ2"/>
<evidence type="ECO:0000313" key="1">
    <source>
        <dbReference type="EMBL" id="KKL98247.1"/>
    </source>
</evidence>
<comment type="caution">
    <text evidence="1">The sequence shown here is derived from an EMBL/GenBank/DDBJ whole genome shotgun (WGS) entry which is preliminary data.</text>
</comment>
<organism evidence="1">
    <name type="scientific">marine sediment metagenome</name>
    <dbReference type="NCBI Taxonomy" id="412755"/>
    <lineage>
        <taxon>unclassified sequences</taxon>
        <taxon>metagenomes</taxon>
        <taxon>ecological metagenomes</taxon>
    </lineage>
</organism>
<sequence>MSDKQVAEGLEARITQRFISALGLWEKERLENWLGDYGTMKVDCADLITEALSGARREERDKVGIRDSMCPHATKMCTCYPASAG</sequence>
<accession>A0A0F9JGZ2</accession>